<evidence type="ECO:0000256" key="9">
    <source>
        <dbReference type="ARBA" id="ARBA00052017"/>
    </source>
</evidence>
<dbReference type="GO" id="GO:0009146">
    <property type="term" value="P:purine nucleoside triphosphate catabolic process"/>
    <property type="evidence" value="ECO:0007669"/>
    <property type="project" value="UniProtKB-UniRule"/>
</dbReference>
<evidence type="ECO:0000256" key="2">
    <source>
        <dbReference type="ARBA" id="ARBA00011738"/>
    </source>
</evidence>
<comment type="subunit">
    <text evidence="2 10">Homodimer.</text>
</comment>
<organism evidence="12 13">
    <name type="scientific">Priestia taiwanensis</name>
    <dbReference type="NCBI Taxonomy" id="1347902"/>
    <lineage>
        <taxon>Bacteria</taxon>
        <taxon>Bacillati</taxon>
        <taxon>Bacillota</taxon>
        <taxon>Bacilli</taxon>
        <taxon>Bacillales</taxon>
        <taxon>Bacillaceae</taxon>
        <taxon>Priestia</taxon>
    </lineage>
</organism>
<accession>A0A917AUF8</accession>
<dbReference type="InterPro" id="IPR029001">
    <property type="entry name" value="ITPase-like_fam"/>
</dbReference>
<dbReference type="GO" id="GO:0036222">
    <property type="term" value="F:XTP diphosphatase activity"/>
    <property type="evidence" value="ECO:0007669"/>
    <property type="project" value="UniProtKB-UniRule"/>
</dbReference>
<dbReference type="NCBIfam" id="NF011397">
    <property type="entry name" value="PRK14822.1"/>
    <property type="match status" value="1"/>
</dbReference>
<dbReference type="FunFam" id="3.90.950.10:FF:000001">
    <property type="entry name" value="dITP/XTP pyrophosphatase"/>
    <property type="match status" value="1"/>
</dbReference>
<reference evidence="12" key="1">
    <citation type="journal article" date="2014" name="Int. J. Syst. Evol. Microbiol.">
        <title>Complete genome sequence of Corynebacterium casei LMG S-19264T (=DSM 44701T), isolated from a smear-ripened cheese.</title>
        <authorList>
            <consortium name="US DOE Joint Genome Institute (JGI-PGF)"/>
            <person name="Walter F."/>
            <person name="Albersmeier A."/>
            <person name="Kalinowski J."/>
            <person name="Ruckert C."/>
        </authorList>
    </citation>
    <scope>NUCLEOTIDE SEQUENCE</scope>
    <source>
        <strain evidence="12">CGMCC 1.12698</strain>
    </source>
</reference>
<dbReference type="InterPro" id="IPR002637">
    <property type="entry name" value="RdgB/HAM1"/>
</dbReference>
<evidence type="ECO:0000256" key="6">
    <source>
        <dbReference type="ARBA" id="ARBA00022842"/>
    </source>
</evidence>
<protein>
    <recommendedName>
        <fullName evidence="10">dITP/XTP pyrophosphatase</fullName>
        <ecNumber evidence="10">3.6.1.66</ecNumber>
    </recommendedName>
    <alternativeName>
        <fullName evidence="10">Non-canonical purine NTP pyrophosphatase</fullName>
    </alternativeName>
    <alternativeName>
        <fullName evidence="10">Non-standard purine NTP pyrophosphatase</fullName>
    </alternativeName>
    <alternativeName>
        <fullName evidence="10">Nucleoside-triphosphate diphosphatase</fullName>
    </alternativeName>
    <alternativeName>
        <fullName evidence="10">Nucleoside-triphosphate pyrophosphatase</fullName>
        <shortName evidence="10">NTPase</shortName>
    </alternativeName>
</protein>
<keyword evidence="4 10" id="KW-0547">Nucleotide-binding</keyword>
<dbReference type="Proteomes" id="UP000605259">
    <property type="component" value="Unassembled WGS sequence"/>
</dbReference>
<name>A0A917AUF8_9BACI</name>
<dbReference type="CDD" id="cd00515">
    <property type="entry name" value="HAM1"/>
    <property type="match status" value="1"/>
</dbReference>
<feature type="binding site" evidence="10">
    <location>
        <position position="71"/>
    </location>
    <ligand>
        <name>substrate</name>
    </ligand>
</feature>
<gene>
    <name evidence="12" type="ORF">GCM10007140_27400</name>
</gene>
<comment type="caution">
    <text evidence="12">The sequence shown here is derived from an EMBL/GenBank/DDBJ whole genome shotgun (WGS) entry which is preliminary data.</text>
</comment>
<feature type="binding site" evidence="10">
    <location>
        <begin position="181"/>
        <end position="182"/>
    </location>
    <ligand>
        <name>substrate</name>
    </ligand>
</feature>
<dbReference type="GO" id="GO:0046872">
    <property type="term" value="F:metal ion binding"/>
    <property type="evidence" value="ECO:0007669"/>
    <property type="project" value="UniProtKB-KW"/>
</dbReference>
<feature type="binding site" evidence="10">
    <location>
        <begin position="8"/>
        <end position="13"/>
    </location>
    <ligand>
        <name>substrate</name>
    </ligand>
</feature>
<dbReference type="GO" id="GO:0000166">
    <property type="term" value="F:nucleotide binding"/>
    <property type="evidence" value="ECO:0007669"/>
    <property type="project" value="UniProtKB-KW"/>
</dbReference>
<dbReference type="PANTHER" id="PTHR11067">
    <property type="entry name" value="INOSINE TRIPHOSPHATE PYROPHOSPHATASE/HAM1 PROTEIN"/>
    <property type="match status" value="1"/>
</dbReference>
<dbReference type="GO" id="GO:0005829">
    <property type="term" value="C:cytosol"/>
    <property type="evidence" value="ECO:0007669"/>
    <property type="project" value="TreeGrafter"/>
</dbReference>
<keyword evidence="7 10" id="KW-0546">Nucleotide metabolism</keyword>
<dbReference type="PANTHER" id="PTHR11067:SF9">
    <property type="entry name" value="INOSINE TRIPHOSPHATE PYROPHOSPHATASE"/>
    <property type="match status" value="1"/>
</dbReference>
<dbReference type="EMBL" id="BMFK01000002">
    <property type="protein sequence ID" value="GGE76174.1"/>
    <property type="molecule type" value="Genomic_DNA"/>
</dbReference>
<evidence type="ECO:0000256" key="10">
    <source>
        <dbReference type="HAMAP-Rule" id="MF_01405"/>
    </source>
</evidence>
<dbReference type="NCBIfam" id="TIGR00042">
    <property type="entry name" value="RdgB/HAM1 family non-canonical purine NTP pyrophosphatase"/>
    <property type="match status" value="1"/>
</dbReference>
<evidence type="ECO:0000256" key="5">
    <source>
        <dbReference type="ARBA" id="ARBA00022801"/>
    </source>
</evidence>
<keyword evidence="3 10" id="KW-0479">Metal-binding</keyword>
<evidence type="ECO:0000256" key="1">
    <source>
        <dbReference type="ARBA" id="ARBA00008023"/>
    </source>
</evidence>
<reference evidence="12" key="2">
    <citation type="submission" date="2020-09" db="EMBL/GenBank/DDBJ databases">
        <authorList>
            <person name="Sun Q."/>
            <person name="Zhou Y."/>
        </authorList>
    </citation>
    <scope>NUCLEOTIDE SEQUENCE</scope>
    <source>
        <strain evidence="12">CGMCC 1.12698</strain>
    </source>
</reference>
<comment type="catalytic activity">
    <reaction evidence="9 10">
        <text>XTP + H2O = XMP + diphosphate + H(+)</text>
        <dbReference type="Rhea" id="RHEA:28610"/>
        <dbReference type="ChEBI" id="CHEBI:15377"/>
        <dbReference type="ChEBI" id="CHEBI:15378"/>
        <dbReference type="ChEBI" id="CHEBI:33019"/>
        <dbReference type="ChEBI" id="CHEBI:57464"/>
        <dbReference type="ChEBI" id="CHEBI:61314"/>
        <dbReference type="EC" id="3.6.1.66"/>
    </reaction>
</comment>
<keyword evidence="5 10" id="KW-0378">Hydrolase</keyword>
<dbReference type="GO" id="GO:0017111">
    <property type="term" value="F:ribonucleoside triphosphate phosphatase activity"/>
    <property type="evidence" value="ECO:0007669"/>
    <property type="project" value="InterPro"/>
</dbReference>
<feature type="binding site" evidence="10">
    <location>
        <begin position="153"/>
        <end position="156"/>
    </location>
    <ligand>
        <name>substrate</name>
    </ligand>
</feature>
<comment type="function">
    <text evidence="10">Pyrophosphatase that catalyzes the hydrolysis of nucleoside triphosphates to their monophosphate derivatives, with a high preference for the non-canonical purine nucleotides XTP (xanthosine triphosphate), dITP (deoxyinosine triphosphate) and ITP. Seems to function as a house-cleaning enzyme that removes non-canonical purine nucleotides from the nucleotide pool, thus preventing their incorporation into DNA/RNA and avoiding chromosomal lesions.</text>
</comment>
<dbReference type="EC" id="3.6.1.66" evidence="10"/>
<dbReference type="InterPro" id="IPR020922">
    <property type="entry name" value="dITP/XTP_pyrophosphatase"/>
</dbReference>
<dbReference type="RefSeq" id="WP_188389045.1">
    <property type="nucleotide sequence ID" value="NZ_BMFK01000002.1"/>
</dbReference>
<dbReference type="Gene3D" id="3.90.950.10">
    <property type="match status" value="1"/>
</dbReference>
<feature type="binding site" evidence="10">
    <location>
        <position position="41"/>
    </location>
    <ligand>
        <name>Mg(2+)</name>
        <dbReference type="ChEBI" id="CHEBI:18420"/>
    </ligand>
</feature>
<sequence>MKTIVIATNNRGKVKDFETLFKPLNVKVKSLHDFPELEEVEETGETFEENAILKAESISKQLNEMVVADDSGLIVDALSGRPGVYSARYAGPEKNDKKNYEKLLQELGGVEEKKRTARFYCALALATPGEETIFVNGTCEGKIAQEPAGENGFGYDPVFYVEEKKRTMAQLTAEEKAVISHRSEALRKLTQVLTEKMGK</sequence>
<dbReference type="AlphaFoldDB" id="A0A917AUF8"/>
<evidence type="ECO:0000313" key="12">
    <source>
        <dbReference type="EMBL" id="GGE76174.1"/>
    </source>
</evidence>
<comment type="cofactor">
    <cofactor evidence="10">
        <name>Mg(2+)</name>
        <dbReference type="ChEBI" id="CHEBI:18420"/>
    </cofactor>
    <text evidence="10">Binds 1 Mg(2+) ion per subunit.</text>
</comment>
<dbReference type="GO" id="GO:0036220">
    <property type="term" value="F:ITP diphosphatase activity"/>
    <property type="evidence" value="ECO:0007669"/>
    <property type="project" value="UniProtKB-UniRule"/>
</dbReference>
<dbReference type="GO" id="GO:0035870">
    <property type="term" value="F:dITP diphosphatase activity"/>
    <property type="evidence" value="ECO:0007669"/>
    <property type="project" value="UniProtKB-UniRule"/>
</dbReference>
<dbReference type="HAMAP" id="MF_01405">
    <property type="entry name" value="Non_canon_purine_NTPase"/>
    <property type="match status" value="1"/>
</dbReference>
<keyword evidence="13" id="KW-1185">Reference proteome</keyword>
<evidence type="ECO:0000256" key="8">
    <source>
        <dbReference type="ARBA" id="ARBA00051875"/>
    </source>
</evidence>
<evidence type="ECO:0000256" key="3">
    <source>
        <dbReference type="ARBA" id="ARBA00022723"/>
    </source>
</evidence>
<feature type="binding site" evidence="10">
    <location>
        <position position="70"/>
    </location>
    <ligand>
        <name>Mg(2+)</name>
        <dbReference type="ChEBI" id="CHEBI:18420"/>
    </ligand>
</feature>
<proteinExistence type="inferred from homology"/>
<feature type="active site" description="Proton acceptor" evidence="10">
    <location>
        <position position="70"/>
    </location>
</feature>
<evidence type="ECO:0000256" key="4">
    <source>
        <dbReference type="ARBA" id="ARBA00022741"/>
    </source>
</evidence>
<comment type="catalytic activity">
    <reaction evidence="8 10">
        <text>dITP + H2O = dIMP + diphosphate + H(+)</text>
        <dbReference type="Rhea" id="RHEA:28342"/>
        <dbReference type="ChEBI" id="CHEBI:15377"/>
        <dbReference type="ChEBI" id="CHEBI:15378"/>
        <dbReference type="ChEBI" id="CHEBI:33019"/>
        <dbReference type="ChEBI" id="CHEBI:61194"/>
        <dbReference type="ChEBI" id="CHEBI:61382"/>
        <dbReference type="EC" id="3.6.1.66"/>
    </reaction>
</comment>
<evidence type="ECO:0000256" key="7">
    <source>
        <dbReference type="ARBA" id="ARBA00023080"/>
    </source>
</evidence>
<dbReference type="Pfam" id="PF01725">
    <property type="entry name" value="Ham1p_like"/>
    <property type="match status" value="1"/>
</dbReference>
<keyword evidence="6 10" id="KW-0460">Magnesium</keyword>
<dbReference type="SUPFAM" id="SSF52972">
    <property type="entry name" value="ITPase-like"/>
    <property type="match status" value="1"/>
</dbReference>
<evidence type="ECO:0000313" key="13">
    <source>
        <dbReference type="Proteomes" id="UP000605259"/>
    </source>
</evidence>
<evidence type="ECO:0000256" key="11">
    <source>
        <dbReference type="RuleBase" id="RU003781"/>
    </source>
</evidence>
<comment type="similarity">
    <text evidence="1 10 11">Belongs to the HAM1 NTPase family.</text>
</comment>
<comment type="catalytic activity">
    <reaction evidence="10">
        <text>ITP + H2O = IMP + diphosphate + H(+)</text>
        <dbReference type="Rhea" id="RHEA:29399"/>
        <dbReference type="ChEBI" id="CHEBI:15377"/>
        <dbReference type="ChEBI" id="CHEBI:15378"/>
        <dbReference type="ChEBI" id="CHEBI:33019"/>
        <dbReference type="ChEBI" id="CHEBI:58053"/>
        <dbReference type="ChEBI" id="CHEBI:61402"/>
        <dbReference type="EC" id="3.6.1.66"/>
    </reaction>
</comment>
<feature type="binding site" evidence="10">
    <location>
        <position position="176"/>
    </location>
    <ligand>
        <name>substrate</name>
    </ligand>
</feature>
<dbReference type="GO" id="GO:0009117">
    <property type="term" value="P:nucleotide metabolic process"/>
    <property type="evidence" value="ECO:0007669"/>
    <property type="project" value="UniProtKB-KW"/>
</dbReference>